<comment type="caution">
    <text evidence="2">The sequence shown here is derived from an EMBL/GenBank/DDBJ whole genome shotgun (WGS) entry which is preliminary data.</text>
</comment>
<accession>A0A9D4FQL7</accession>
<keyword evidence="3" id="KW-1185">Reference proteome</keyword>
<protein>
    <submittedName>
        <fullName evidence="2">Uncharacterized protein</fullName>
    </submittedName>
</protein>
<proteinExistence type="predicted"/>
<evidence type="ECO:0000313" key="2">
    <source>
        <dbReference type="EMBL" id="KAH3802692.1"/>
    </source>
</evidence>
<reference evidence="2" key="1">
    <citation type="journal article" date="2019" name="bioRxiv">
        <title>The Genome of the Zebra Mussel, Dreissena polymorpha: A Resource for Invasive Species Research.</title>
        <authorList>
            <person name="McCartney M.A."/>
            <person name="Auch B."/>
            <person name="Kono T."/>
            <person name="Mallez S."/>
            <person name="Zhang Y."/>
            <person name="Obille A."/>
            <person name="Becker A."/>
            <person name="Abrahante J.E."/>
            <person name="Garbe J."/>
            <person name="Badalamenti J.P."/>
            <person name="Herman A."/>
            <person name="Mangelson H."/>
            <person name="Liachko I."/>
            <person name="Sullivan S."/>
            <person name="Sone E.D."/>
            <person name="Koren S."/>
            <person name="Silverstein K.A.T."/>
            <person name="Beckman K.B."/>
            <person name="Gohl D.M."/>
        </authorList>
    </citation>
    <scope>NUCLEOTIDE SEQUENCE</scope>
    <source>
        <strain evidence="2">Duluth1</strain>
        <tissue evidence="2">Whole animal</tissue>
    </source>
</reference>
<feature type="compositionally biased region" description="Basic and acidic residues" evidence="1">
    <location>
        <begin position="23"/>
        <end position="32"/>
    </location>
</feature>
<organism evidence="2 3">
    <name type="scientific">Dreissena polymorpha</name>
    <name type="common">Zebra mussel</name>
    <name type="synonym">Mytilus polymorpha</name>
    <dbReference type="NCBI Taxonomy" id="45954"/>
    <lineage>
        <taxon>Eukaryota</taxon>
        <taxon>Metazoa</taxon>
        <taxon>Spiralia</taxon>
        <taxon>Lophotrochozoa</taxon>
        <taxon>Mollusca</taxon>
        <taxon>Bivalvia</taxon>
        <taxon>Autobranchia</taxon>
        <taxon>Heteroconchia</taxon>
        <taxon>Euheterodonta</taxon>
        <taxon>Imparidentia</taxon>
        <taxon>Neoheterodontei</taxon>
        <taxon>Myida</taxon>
        <taxon>Dreissenoidea</taxon>
        <taxon>Dreissenidae</taxon>
        <taxon>Dreissena</taxon>
    </lineage>
</organism>
<sequence>MDIIFQNVQTNGCALTVVKRVIKKSECKRGDPSDTEQSTAEPDSSDDESPNDQPIDPEITNANKSPGLGTKPKQSTRRGKQPVQNEKHENQKSMLNFVTPIKYVPPSKLKSAKVAERSPPTPADELHDKSNTTKKVKNKS</sequence>
<name>A0A9D4FQL7_DREPO</name>
<gene>
    <name evidence="2" type="ORF">DPMN_156371</name>
</gene>
<evidence type="ECO:0000313" key="3">
    <source>
        <dbReference type="Proteomes" id="UP000828390"/>
    </source>
</evidence>
<feature type="region of interest" description="Disordered" evidence="1">
    <location>
        <begin position="23"/>
        <end position="140"/>
    </location>
</feature>
<evidence type="ECO:0000256" key="1">
    <source>
        <dbReference type="SAM" id="MobiDB-lite"/>
    </source>
</evidence>
<dbReference type="Proteomes" id="UP000828390">
    <property type="component" value="Unassembled WGS sequence"/>
</dbReference>
<dbReference type="EMBL" id="JAIWYP010000007">
    <property type="protein sequence ID" value="KAH3802692.1"/>
    <property type="molecule type" value="Genomic_DNA"/>
</dbReference>
<dbReference type="AlphaFoldDB" id="A0A9D4FQL7"/>
<reference evidence="2" key="2">
    <citation type="submission" date="2020-11" db="EMBL/GenBank/DDBJ databases">
        <authorList>
            <person name="McCartney M.A."/>
            <person name="Auch B."/>
            <person name="Kono T."/>
            <person name="Mallez S."/>
            <person name="Becker A."/>
            <person name="Gohl D.M."/>
            <person name="Silverstein K.A.T."/>
            <person name="Koren S."/>
            <person name="Bechman K.B."/>
            <person name="Herman A."/>
            <person name="Abrahante J.E."/>
            <person name="Garbe J."/>
        </authorList>
    </citation>
    <scope>NUCLEOTIDE SEQUENCE</scope>
    <source>
        <strain evidence="2">Duluth1</strain>
        <tissue evidence="2">Whole animal</tissue>
    </source>
</reference>